<evidence type="ECO:0000256" key="4">
    <source>
        <dbReference type="ARBA" id="ARBA00022777"/>
    </source>
</evidence>
<dbReference type="InterPro" id="IPR006204">
    <property type="entry name" value="GHMP_kinase_N_dom"/>
</dbReference>
<feature type="domain" description="Galactokinase N-terminal" evidence="10">
    <location>
        <begin position="6"/>
        <end position="54"/>
    </location>
</feature>
<dbReference type="InterPro" id="IPR020568">
    <property type="entry name" value="Ribosomal_Su5_D2-typ_SF"/>
</dbReference>
<dbReference type="SUPFAM" id="SSF55060">
    <property type="entry name" value="GHMP Kinase, C-terminal domain"/>
    <property type="match status" value="1"/>
</dbReference>
<dbReference type="Pfam" id="PF10509">
    <property type="entry name" value="GalKase_gal_bdg"/>
    <property type="match status" value="1"/>
</dbReference>
<evidence type="ECO:0000259" key="10">
    <source>
        <dbReference type="Pfam" id="PF10509"/>
    </source>
</evidence>
<evidence type="ECO:0000259" key="9">
    <source>
        <dbReference type="Pfam" id="PF08544"/>
    </source>
</evidence>
<dbReference type="InterPro" id="IPR014721">
    <property type="entry name" value="Ribsml_uS5_D2-typ_fold_subgr"/>
</dbReference>
<feature type="domain" description="GHMP kinase N-terminal" evidence="8">
    <location>
        <begin position="93"/>
        <end position="178"/>
    </location>
</feature>
<keyword evidence="6" id="KW-0119">Carbohydrate metabolism</keyword>
<keyword evidence="2 11" id="KW-0808">Transferase</keyword>
<keyword evidence="12" id="KW-1185">Reference proteome</keyword>
<gene>
    <name evidence="11" type="ORF">JOF47_002987</name>
</gene>
<dbReference type="PANTHER" id="PTHR10457:SF7">
    <property type="entry name" value="GALACTOKINASE-RELATED"/>
    <property type="match status" value="1"/>
</dbReference>
<keyword evidence="4" id="KW-0418">Kinase</keyword>
<evidence type="ECO:0000256" key="6">
    <source>
        <dbReference type="ARBA" id="ARBA00023144"/>
    </source>
</evidence>
<evidence type="ECO:0000256" key="7">
    <source>
        <dbReference type="NCBIfam" id="TIGR00131"/>
    </source>
</evidence>
<dbReference type="InterPro" id="IPR019741">
    <property type="entry name" value="Galactokinase_CS"/>
</dbReference>
<dbReference type="SUPFAM" id="SSF54211">
    <property type="entry name" value="Ribosomal protein S5 domain 2-like"/>
    <property type="match status" value="1"/>
</dbReference>
<dbReference type="Proteomes" id="UP001296993">
    <property type="component" value="Unassembled WGS sequence"/>
</dbReference>
<dbReference type="PROSITE" id="PS00627">
    <property type="entry name" value="GHMP_KINASES_ATP"/>
    <property type="match status" value="1"/>
</dbReference>
<dbReference type="EC" id="2.7.1.6" evidence="7"/>
<organism evidence="11 12">
    <name type="scientific">Paeniglutamicibacter kerguelensis</name>
    <dbReference type="NCBI Taxonomy" id="254788"/>
    <lineage>
        <taxon>Bacteria</taxon>
        <taxon>Bacillati</taxon>
        <taxon>Actinomycetota</taxon>
        <taxon>Actinomycetes</taxon>
        <taxon>Micrococcales</taxon>
        <taxon>Micrococcaceae</taxon>
        <taxon>Paeniglutamicibacter</taxon>
    </lineage>
</organism>
<protein>
    <recommendedName>
        <fullName evidence="7">Galactokinase</fullName>
        <ecNumber evidence="7">2.7.1.6</ecNumber>
    </recommendedName>
</protein>
<proteinExistence type="inferred from homology"/>
<name>A0ABS4XGN5_9MICC</name>
<dbReference type="RefSeq" id="WP_209999752.1">
    <property type="nucleotide sequence ID" value="NZ_BAAAJY010000011.1"/>
</dbReference>
<keyword evidence="5" id="KW-0067">ATP-binding</keyword>
<dbReference type="InterPro" id="IPR000705">
    <property type="entry name" value="Galactokinase"/>
</dbReference>
<evidence type="ECO:0000256" key="3">
    <source>
        <dbReference type="ARBA" id="ARBA00022741"/>
    </source>
</evidence>
<comment type="caution">
    <text evidence="11">The sequence shown here is derived from an EMBL/GenBank/DDBJ whole genome shotgun (WGS) entry which is preliminary data.</text>
</comment>
<dbReference type="Gene3D" id="3.30.230.10">
    <property type="match status" value="1"/>
</dbReference>
<accession>A0ABS4XGN5</accession>
<evidence type="ECO:0000256" key="2">
    <source>
        <dbReference type="ARBA" id="ARBA00022679"/>
    </source>
</evidence>
<dbReference type="PRINTS" id="PR00959">
    <property type="entry name" value="MEVGALKINASE"/>
</dbReference>
<dbReference type="InterPro" id="IPR013750">
    <property type="entry name" value="GHMP_kinase_C_dom"/>
</dbReference>
<keyword evidence="6" id="KW-0299">Galactose metabolism</keyword>
<dbReference type="InterPro" id="IPR006203">
    <property type="entry name" value="GHMP_knse_ATP-bd_CS"/>
</dbReference>
<reference evidence="11 12" key="1">
    <citation type="submission" date="2021-03" db="EMBL/GenBank/DDBJ databases">
        <title>Sequencing the genomes of 1000 actinobacteria strains.</title>
        <authorList>
            <person name="Klenk H.-P."/>
        </authorList>
    </citation>
    <scope>NUCLEOTIDE SEQUENCE [LARGE SCALE GENOMIC DNA]</scope>
    <source>
        <strain evidence="11 12">DSM 15797</strain>
    </source>
</reference>
<dbReference type="PRINTS" id="PR00473">
    <property type="entry name" value="GALCTOKINASE"/>
</dbReference>
<dbReference type="GO" id="GO:0004335">
    <property type="term" value="F:galactokinase activity"/>
    <property type="evidence" value="ECO:0007669"/>
    <property type="project" value="UniProtKB-EC"/>
</dbReference>
<dbReference type="InterPro" id="IPR006206">
    <property type="entry name" value="Mevalonate/galactokinase"/>
</dbReference>
<evidence type="ECO:0000313" key="11">
    <source>
        <dbReference type="EMBL" id="MBP2387476.1"/>
    </source>
</evidence>
<dbReference type="Gene3D" id="3.30.70.890">
    <property type="entry name" value="GHMP kinase, C-terminal domain"/>
    <property type="match status" value="1"/>
</dbReference>
<dbReference type="PIRSF" id="PIRSF000530">
    <property type="entry name" value="Galactokinase"/>
    <property type="match status" value="1"/>
</dbReference>
<dbReference type="InterPro" id="IPR019539">
    <property type="entry name" value="GalKase_N"/>
</dbReference>
<dbReference type="PANTHER" id="PTHR10457">
    <property type="entry name" value="MEVALONATE KINASE/GALACTOKINASE"/>
    <property type="match status" value="1"/>
</dbReference>
<dbReference type="Pfam" id="PF00288">
    <property type="entry name" value="GHMP_kinases_N"/>
    <property type="match status" value="1"/>
</dbReference>
<evidence type="ECO:0000256" key="1">
    <source>
        <dbReference type="ARBA" id="ARBA00006566"/>
    </source>
</evidence>
<dbReference type="Pfam" id="PF08544">
    <property type="entry name" value="GHMP_kinases_C"/>
    <property type="match status" value="1"/>
</dbReference>
<dbReference type="InterPro" id="IPR036554">
    <property type="entry name" value="GHMP_kinase_C_sf"/>
</dbReference>
<dbReference type="PROSITE" id="PS00106">
    <property type="entry name" value="GALACTOKINASE"/>
    <property type="match status" value="1"/>
</dbReference>
<evidence type="ECO:0000256" key="5">
    <source>
        <dbReference type="ARBA" id="ARBA00022840"/>
    </source>
</evidence>
<evidence type="ECO:0000313" key="12">
    <source>
        <dbReference type="Proteomes" id="UP001296993"/>
    </source>
</evidence>
<evidence type="ECO:0000259" key="8">
    <source>
        <dbReference type="Pfam" id="PF00288"/>
    </source>
</evidence>
<keyword evidence="3" id="KW-0547">Nucleotide-binding</keyword>
<dbReference type="EMBL" id="JAGIOF010000001">
    <property type="protein sequence ID" value="MBP2387476.1"/>
    <property type="molecule type" value="Genomic_DNA"/>
</dbReference>
<sequence>MSTMNESFAALFGHAPDGCFAAPGRVNLIGEHTDYNDGYVLPFAIDRVARIAVKIRHSAEPRTLRVASTMGGDVIEVDLGTLVAEDVTPWARYIAGVFWAFEQKGFTLPGADILLDSTVPIGAGLSSSAAIECSVALALNEMLHLGLGREELVLLCQNAENNFVGAPTGTLDQSASLLSTADHALFLDCRTRESRQVNLPLEAEGLQILVIDTRVSHAHDSGGYKELVEACTRGARELGVPALRDVGPERLPEAKQRLHPDIYRRVRHIVTENQRVLDTIEQLDASGPAAIGDLLLASHASMRDDFGISCEELDLAVDAAMAAGALGARMTGGGFGGSAIALVESSQAQAVSERVLKDFAEAGYTTPEIFAVVPGPGAQKL</sequence>
<comment type="similarity">
    <text evidence="1">Belongs to the GHMP kinase family. GalK subfamily.</text>
</comment>
<feature type="domain" description="GHMP kinase C-terminal" evidence="9">
    <location>
        <begin position="280"/>
        <end position="358"/>
    </location>
</feature>
<dbReference type="NCBIfam" id="TIGR00131">
    <property type="entry name" value="gal_kin"/>
    <property type="match status" value="1"/>
</dbReference>